<feature type="region of interest" description="Disordered" evidence="1">
    <location>
        <begin position="266"/>
        <end position="306"/>
    </location>
</feature>
<dbReference type="AlphaFoldDB" id="A0A0L6V4F0"/>
<evidence type="ECO:0000313" key="3">
    <source>
        <dbReference type="Proteomes" id="UP000037035"/>
    </source>
</evidence>
<reference evidence="2 3" key="1">
    <citation type="submission" date="2015-08" db="EMBL/GenBank/DDBJ databases">
        <title>Next Generation Sequencing and Analysis of the Genome of Puccinia sorghi L Schw, the Causal Agent of Maize Common Rust.</title>
        <authorList>
            <person name="Rochi L."/>
            <person name="Burguener G."/>
            <person name="Darino M."/>
            <person name="Turjanski A."/>
            <person name="Kreff E."/>
            <person name="Dieguez M.J."/>
            <person name="Sacco F."/>
        </authorList>
    </citation>
    <scope>NUCLEOTIDE SEQUENCE [LARGE SCALE GENOMIC DNA]</scope>
    <source>
        <strain evidence="2 3">RO10H11247</strain>
    </source>
</reference>
<proteinExistence type="predicted"/>
<organism evidence="2 3">
    <name type="scientific">Puccinia sorghi</name>
    <dbReference type="NCBI Taxonomy" id="27349"/>
    <lineage>
        <taxon>Eukaryota</taxon>
        <taxon>Fungi</taxon>
        <taxon>Dikarya</taxon>
        <taxon>Basidiomycota</taxon>
        <taxon>Pucciniomycotina</taxon>
        <taxon>Pucciniomycetes</taxon>
        <taxon>Pucciniales</taxon>
        <taxon>Pucciniaceae</taxon>
        <taxon>Puccinia</taxon>
    </lineage>
</organism>
<comment type="caution">
    <text evidence="2">The sequence shown here is derived from an EMBL/GenBank/DDBJ whole genome shotgun (WGS) entry which is preliminary data.</text>
</comment>
<dbReference type="VEuPathDB" id="FungiDB:VP01_269g2"/>
<gene>
    <name evidence="2" type="ORF">VP01_269g2</name>
</gene>
<evidence type="ECO:0000256" key="1">
    <source>
        <dbReference type="SAM" id="MobiDB-lite"/>
    </source>
</evidence>
<sequence length="386" mass="42921">MFKRITVIFNYYHATKNLSTMIILGAFYDSMLIPRYLNNVYSNLKRKLRGRPMFGGLLEDSVILWRLRSEFQQTVACMAATNASVSSSVFQGIVKQWGLVGKEEAVPSRHRTILSELTGRILSWRVEISSVNESGTKLKMSETRGYWIGPVYQFKRPSARLSASPVHSNDFFGMIGRVGLPQHVPLSLSSANQAIYSVSGEDAAVGPYLLCYESMGGSTASPIRLVCNLEAAFTRDSNKTSRPLHILPSSSTFIIIITKAPIHSHHQAKPSLKLPLAKKTTPSKDPPRLHKTPPGRNTFASRAARGSWQPTVSIGTDPHSTWLLNPFVPLSKNKSFFDQLIMRLTLIACEGCRSDFGMMGKVKCIAYNIQNQRNCEFVPTASSDIF</sequence>
<keyword evidence="3" id="KW-1185">Reference proteome</keyword>
<dbReference type="Proteomes" id="UP000037035">
    <property type="component" value="Unassembled WGS sequence"/>
</dbReference>
<protein>
    <submittedName>
        <fullName evidence="2">Uncharacterized protein</fullName>
    </submittedName>
</protein>
<accession>A0A0L6V4F0</accession>
<feature type="compositionally biased region" description="Low complexity" evidence="1">
    <location>
        <begin position="269"/>
        <end position="280"/>
    </location>
</feature>
<evidence type="ECO:0000313" key="2">
    <source>
        <dbReference type="EMBL" id="KNZ55372.1"/>
    </source>
</evidence>
<dbReference type="EMBL" id="LAVV01007612">
    <property type="protein sequence ID" value="KNZ55372.1"/>
    <property type="molecule type" value="Genomic_DNA"/>
</dbReference>
<name>A0A0L6V4F0_9BASI</name>